<dbReference type="GO" id="GO:0003700">
    <property type="term" value="F:DNA-binding transcription factor activity"/>
    <property type="evidence" value="ECO:0007669"/>
    <property type="project" value="UniProtKB-UniRule"/>
</dbReference>
<dbReference type="InterPro" id="IPR007159">
    <property type="entry name" value="SpoVT-AbrB_dom"/>
</dbReference>
<comment type="subunit">
    <text evidence="7">Forms oligomers.</text>
</comment>
<dbReference type="PANTHER" id="PTHR34701:SF1">
    <property type="entry name" value="TRANSCRIPTIONAL REGULATOR MRAZ"/>
    <property type="match status" value="1"/>
</dbReference>
<keyword evidence="6 7" id="KW-0804">Transcription</keyword>
<dbReference type="GO" id="GO:0005737">
    <property type="term" value="C:cytoplasm"/>
    <property type="evidence" value="ECO:0007669"/>
    <property type="project" value="UniProtKB-UniRule"/>
</dbReference>
<dbReference type="EMBL" id="JAWXYB010000018">
    <property type="protein sequence ID" value="MDX5932094.1"/>
    <property type="molecule type" value="Genomic_DNA"/>
</dbReference>
<dbReference type="Gene3D" id="3.40.1550.20">
    <property type="entry name" value="Transcriptional regulator MraZ domain"/>
    <property type="match status" value="1"/>
</dbReference>
<evidence type="ECO:0000256" key="2">
    <source>
        <dbReference type="ARBA" id="ARBA00022490"/>
    </source>
</evidence>
<evidence type="ECO:0000256" key="7">
    <source>
        <dbReference type="HAMAP-Rule" id="MF_01008"/>
    </source>
</evidence>
<dbReference type="GO" id="GO:0000976">
    <property type="term" value="F:transcription cis-regulatory region binding"/>
    <property type="evidence" value="ECO:0007669"/>
    <property type="project" value="TreeGrafter"/>
</dbReference>
<comment type="subcellular location">
    <subcellularLocation>
        <location evidence="7">Cytoplasm</location>
        <location evidence="7">Nucleoid</location>
    </subcellularLocation>
</comment>
<dbReference type="NCBIfam" id="NF001477">
    <property type="entry name" value="PRK00326.2-4"/>
    <property type="match status" value="1"/>
</dbReference>
<organism evidence="9 10">
    <name type="scientific">Acidiphilium acidophilum</name>
    <name type="common">Thiobacillus acidophilus</name>
    <dbReference type="NCBI Taxonomy" id="76588"/>
    <lineage>
        <taxon>Bacteria</taxon>
        <taxon>Pseudomonadati</taxon>
        <taxon>Pseudomonadota</taxon>
        <taxon>Alphaproteobacteria</taxon>
        <taxon>Acetobacterales</taxon>
        <taxon>Acidocellaceae</taxon>
        <taxon>Acidiphilium</taxon>
    </lineage>
</organism>
<keyword evidence="2 7" id="KW-0963">Cytoplasm</keyword>
<protein>
    <recommendedName>
        <fullName evidence="1 7">Transcriptional regulator MraZ</fullName>
    </recommendedName>
</protein>
<evidence type="ECO:0000256" key="6">
    <source>
        <dbReference type="ARBA" id="ARBA00023163"/>
    </source>
</evidence>
<dbReference type="AlphaFoldDB" id="A0AAW9DSM6"/>
<evidence type="ECO:0000313" key="10">
    <source>
        <dbReference type="Proteomes" id="UP001279553"/>
    </source>
</evidence>
<dbReference type="InterPro" id="IPR035644">
    <property type="entry name" value="MraZ_C"/>
</dbReference>
<feature type="domain" description="SpoVT-AbrB" evidence="8">
    <location>
        <begin position="7"/>
        <end position="55"/>
    </location>
</feature>
<reference evidence="9 10" key="1">
    <citation type="submission" date="2023-11" db="EMBL/GenBank/DDBJ databases">
        <title>MicrobeMod: A computational toolkit for identifying prokaryotic methylation and restriction-modification with nanopore sequencing.</title>
        <authorList>
            <person name="Crits-Christoph A."/>
            <person name="Kang S.C."/>
            <person name="Lee H."/>
            <person name="Ostrov N."/>
        </authorList>
    </citation>
    <scope>NUCLEOTIDE SEQUENCE [LARGE SCALE GENOMIC DNA]</scope>
    <source>
        <strain evidence="9 10">DSMZ 700</strain>
    </source>
</reference>
<evidence type="ECO:0000259" key="8">
    <source>
        <dbReference type="PROSITE" id="PS51740"/>
    </source>
</evidence>
<dbReference type="CDD" id="cd16320">
    <property type="entry name" value="MraZ_N"/>
    <property type="match status" value="1"/>
</dbReference>
<evidence type="ECO:0000313" key="9">
    <source>
        <dbReference type="EMBL" id="MDX5932094.1"/>
    </source>
</evidence>
<comment type="similarity">
    <text evidence="7">Belongs to the MraZ family.</text>
</comment>
<keyword evidence="5 7" id="KW-0238">DNA-binding</keyword>
<dbReference type="SUPFAM" id="SSF89447">
    <property type="entry name" value="AbrB/MazE/MraZ-like"/>
    <property type="match status" value="1"/>
</dbReference>
<dbReference type="InterPro" id="IPR035642">
    <property type="entry name" value="MraZ_N"/>
</dbReference>
<feature type="domain" description="SpoVT-AbrB" evidence="8">
    <location>
        <begin position="84"/>
        <end position="127"/>
    </location>
</feature>
<dbReference type="RefSeq" id="WP_319614942.1">
    <property type="nucleotide sequence ID" value="NZ_JAWXYB010000018.1"/>
</dbReference>
<dbReference type="PROSITE" id="PS51740">
    <property type="entry name" value="SPOVT_ABRB"/>
    <property type="match status" value="2"/>
</dbReference>
<dbReference type="InterPro" id="IPR020603">
    <property type="entry name" value="MraZ_dom"/>
</dbReference>
<dbReference type="CDD" id="cd16321">
    <property type="entry name" value="MraZ_C"/>
    <property type="match status" value="1"/>
</dbReference>
<keyword evidence="10" id="KW-1185">Reference proteome</keyword>
<evidence type="ECO:0000256" key="3">
    <source>
        <dbReference type="ARBA" id="ARBA00022737"/>
    </source>
</evidence>
<keyword evidence="4 7" id="KW-0805">Transcription regulation</keyword>
<dbReference type="InterPro" id="IPR037914">
    <property type="entry name" value="SpoVT-AbrB_sf"/>
</dbReference>
<dbReference type="HAMAP" id="MF_01008">
    <property type="entry name" value="MraZ"/>
    <property type="match status" value="1"/>
</dbReference>
<name>A0AAW9DSM6_ACIAO</name>
<evidence type="ECO:0000256" key="4">
    <source>
        <dbReference type="ARBA" id="ARBA00023015"/>
    </source>
</evidence>
<dbReference type="InterPro" id="IPR003444">
    <property type="entry name" value="MraZ"/>
</dbReference>
<dbReference type="GO" id="GO:2000143">
    <property type="term" value="P:negative regulation of DNA-templated transcription initiation"/>
    <property type="evidence" value="ECO:0007669"/>
    <property type="project" value="TreeGrafter"/>
</dbReference>
<dbReference type="Pfam" id="PF02381">
    <property type="entry name" value="MraZ"/>
    <property type="match status" value="2"/>
</dbReference>
<dbReference type="Proteomes" id="UP001279553">
    <property type="component" value="Unassembled WGS sequence"/>
</dbReference>
<gene>
    <name evidence="7 9" type="primary">mraZ</name>
    <name evidence="9" type="ORF">SIL87_15155</name>
</gene>
<evidence type="ECO:0000256" key="5">
    <source>
        <dbReference type="ARBA" id="ARBA00023125"/>
    </source>
</evidence>
<dbReference type="GO" id="GO:0009295">
    <property type="term" value="C:nucleoid"/>
    <property type="evidence" value="ECO:0007669"/>
    <property type="project" value="UniProtKB-SubCell"/>
</dbReference>
<dbReference type="InterPro" id="IPR038619">
    <property type="entry name" value="MraZ_sf"/>
</dbReference>
<sequence length="158" mass="16769">MSQFLGTHQNRLDAKGRVSVPAAFRAALRRNGEAVGIVLLPSHKRPCIEVWPAPAFEAMSANLEGLALFSDSHDDMATALYADAHALEADKEGRVLLPEKLVAHAGLTDSVVFMGLGKMFQIWEPAAAERRSQEARESARARGLTLPAVAAGIAGAAA</sequence>
<accession>A0AAW9DSM6</accession>
<evidence type="ECO:0000256" key="1">
    <source>
        <dbReference type="ARBA" id="ARBA00013860"/>
    </source>
</evidence>
<comment type="caution">
    <text evidence="9">The sequence shown here is derived from an EMBL/GenBank/DDBJ whole genome shotgun (WGS) entry which is preliminary data.</text>
</comment>
<keyword evidence="3" id="KW-0677">Repeat</keyword>
<dbReference type="PANTHER" id="PTHR34701">
    <property type="entry name" value="TRANSCRIPTIONAL REGULATOR MRAZ"/>
    <property type="match status" value="1"/>
</dbReference>
<proteinExistence type="inferred from homology"/>